<dbReference type="PANTHER" id="PTHR43065:SF10">
    <property type="entry name" value="PEROXIDE STRESS-ACTIVATED HISTIDINE KINASE MAK3"/>
    <property type="match status" value="1"/>
</dbReference>
<accession>A0A919X8X2</accession>
<gene>
    <name evidence="14" type="ORF">J43TS3_08640</name>
</gene>
<dbReference type="FunFam" id="1.10.287.130:FF:000040">
    <property type="entry name" value="PAS domain-containing sensor histidine kinase"/>
    <property type="match status" value="1"/>
</dbReference>
<dbReference type="Gene3D" id="3.30.450.20">
    <property type="entry name" value="PAS domain"/>
    <property type="match status" value="1"/>
</dbReference>
<keyword evidence="15" id="KW-1185">Reference proteome</keyword>
<dbReference type="PANTHER" id="PTHR43065">
    <property type="entry name" value="SENSOR HISTIDINE KINASE"/>
    <property type="match status" value="1"/>
</dbReference>
<dbReference type="AlphaFoldDB" id="A0A919X8X2"/>
<evidence type="ECO:0000256" key="3">
    <source>
        <dbReference type="ARBA" id="ARBA00022553"/>
    </source>
</evidence>
<evidence type="ECO:0000256" key="5">
    <source>
        <dbReference type="ARBA" id="ARBA00022741"/>
    </source>
</evidence>
<keyword evidence="9" id="KW-0902">Two-component regulatory system</keyword>
<dbReference type="Pfam" id="PF00512">
    <property type="entry name" value="HisKA"/>
    <property type="match status" value="1"/>
</dbReference>
<keyword evidence="5" id="KW-0547">Nucleotide-binding</keyword>
<dbReference type="InterPro" id="IPR003594">
    <property type="entry name" value="HATPase_dom"/>
</dbReference>
<dbReference type="GO" id="GO:0005524">
    <property type="term" value="F:ATP binding"/>
    <property type="evidence" value="ECO:0007669"/>
    <property type="project" value="UniProtKB-KW"/>
</dbReference>
<dbReference type="SUPFAM" id="SSF47384">
    <property type="entry name" value="Homodimeric domain of signal transducing histidine kinase"/>
    <property type="match status" value="1"/>
</dbReference>
<evidence type="ECO:0000256" key="9">
    <source>
        <dbReference type="ARBA" id="ARBA00023012"/>
    </source>
</evidence>
<dbReference type="Pfam" id="PF00989">
    <property type="entry name" value="PAS"/>
    <property type="match status" value="1"/>
</dbReference>
<dbReference type="SMART" id="SM00387">
    <property type="entry name" value="HATPase_c"/>
    <property type="match status" value="1"/>
</dbReference>
<dbReference type="InterPro" id="IPR013767">
    <property type="entry name" value="PAS_fold"/>
</dbReference>
<dbReference type="InterPro" id="IPR004358">
    <property type="entry name" value="Sig_transdc_His_kin-like_C"/>
</dbReference>
<dbReference type="NCBIfam" id="TIGR00229">
    <property type="entry name" value="sensory_box"/>
    <property type="match status" value="1"/>
</dbReference>
<dbReference type="InterPro" id="IPR036097">
    <property type="entry name" value="HisK_dim/P_sf"/>
</dbReference>
<name>A0A919X8X2_9BACI</name>
<dbReference type="RefSeq" id="WP_212919736.1">
    <property type="nucleotide sequence ID" value="NZ_BORP01000001.1"/>
</dbReference>
<feature type="domain" description="PAS" evidence="12">
    <location>
        <begin position="37"/>
        <end position="101"/>
    </location>
</feature>
<dbReference type="PROSITE" id="PS50109">
    <property type="entry name" value="HIS_KIN"/>
    <property type="match status" value="1"/>
</dbReference>
<dbReference type="PROSITE" id="PS50112">
    <property type="entry name" value="PAS"/>
    <property type="match status" value="1"/>
</dbReference>
<dbReference type="CDD" id="cd00075">
    <property type="entry name" value="HATPase"/>
    <property type="match status" value="1"/>
</dbReference>
<feature type="coiled-coil region" evidence="10">
    <location>
        <begin position="334"/>
        <end position="361"/>
    </location>
</feature>
<evidence type="ECO:0000256" key="6">
    <source>
        <dbReference type="ARBA" id="ARBA00022777"/>
    </source>
</evidence>
<dbReference type="EC" id="2.7.13.3" evidence="2"/>
<evidence type="ECO:0000256" key="10">
    <source>
        <dbReference type="SAM" id="Coils"/>
    </source>
</evidence>
<sequence length="366" mass="42079">MENELNNYILRQASAKNGPSLEQSNLLRLPEFIIVWIENNSSDFFTVWDENGIGIFFSNAIERVLGYKPHELVGRSYLELFVDEDANYVRKEFVRESFTNQTFQLRLKNFDQKLIWCECKISKLVDPMNGNVYYVSTIRDMTEKKEVEEMMIRSEKMSIAGQLAAGIAHEIRNPLTSIKGFLQLLQAGVNRKDVYYKIMIDEIEKMETITSELLFISKPLTDNKQEESLSQMIEDVLELLRPQAKLKNITLDVLGEEPSIYCDKSQIKQVFINIIKNAIEAMEEPGSITVTIRLEDDEVIIDIADEGPGIPEEVIHKLGEPFFTTKQHGTGLGLMITKQLLERHQANLEILQNEIKGSTFRIRLPL</sequence>
<dbReference type="Gene3D" id="3.30.565.10">
    <property type="entry name" value="Histidine kinase-like ATPase, C-terminal domain"/>
    <property type="match status" value="1"/>
</dbReference>
<feature type="domain" description="PAC" evidence="13">
    <location>
        <begin position="101"/>
        <end position="153"/>
    </location>
</feature>
<evidence type="ECO:0000256" key="2">
    <source>
        <dbReference type="ARBA" id="ARBA00012438"/>
    </source>
</evidence>
<evidence type="ECO:0000313" key="15">
    <source>
        <dbReference type="Proteomes" id="UP000676917"/>
    </source>
</evidence>
<evidence type="ECO:0000259" key="11">
    <source>
        <dbReference type="PROSITE" id="PS50109"/>
    </source>
</evidence>
<evidence type="ECO:0000256" key="7">
    <source>
        <dbReference type="ARBA" id="ARBA00022840"/>
    </source>
</evidence>
<keyword evidence="4" id="KW-0808">Transferase</keyword>
<evidence type="ECO:0000256" key="1">
    <source>
        <dbReference type="ARBA" id="ARBA00000085"/>
    </source>
</evidence>
<keyword evidence="7" id="KW-0067">ATP-binding</keyword>
<dbReference type="SMART" id="SM00091">
    <property type="entry name" value="PAS"/>
    <property type="match status" value="1"/>
</dbReference>
<dbReference type="Gene3D" id="1.10.287.130">
    <property type="match status" value="1"/>
</dbReference>
<dbReference type="InterPro" id="IPR000014">
    <property type="entry name" value="PAS"/>
</dbReference>
<dbReference type="InterPro" id="IPR000700">
    <property type="entry name" value="PAS-assoc_C"/>
</dbReference>
<dbReference type="Proteomes" id="UP000676917">
    <property type="component" value="Unassembled WGS sequence"/>
</dbReference>
<dbReference type="EMBL" id="BORP01000001">
    <property type="protein sequence ID" value="GIO26253.1"/>
    <property type="molecule type" value="Genomic_DNA"/>
</dbReference>
<organism evidence="14 15">
    <name type="scientific">Ornithinibacillus bavariensis</name>
    <dbReference type="NCBI Taxonomy" id="545502"/>
    <lineage>
        <taxon>Bacteria</taxon>
        <taxon>Bacillati</taxon>
        <taxon>Bacillota</taxon>
        <taxon>Bacilli</taxon>
        <taxon>Bacillales</taxon>
        <taxon>Bacillaceae</taxon>
        <taxon>Ornithinibacillus</taxon>
    </lineage>
</organism>
<evidence type="ECO:0000259" key="12">
    <source>
        <dbReference type="PROSITE" id="PS50112"/>
    </source>
</evidence>
<evidence type="ECO:0000259" key="13">
    <source>
        <dbReference type="PROSITE" id="PS50113"/>
    </source>
</evidence>
<comment type="caution">
    <text evidence="14">The sequence shown here is derived from an EMBL/GenBank/DDBJ whole genome shotgun (WGS) entry which is preliminary data.</text>
</comment>
<feature type="domain" description="Histidine kinase" evidence="11">
    <location>
        <begin position="166"/>
        <end position="366"/>
    </location>
</feature>
<dbReference type="GO" id="GO:0030435">
    <property type="term" value="P:sporulation resulting in formation of a cellular spore"/>
    <property type="evidence" value="ECO:0007669"/>
    <property type="project" value="UniProtKB-KW"/>
</dbReference>
<dbReference type="CDD" id="cd00130">
    <property type="entry name" value="PAS"/>
    <property type="match status" value="1"/>
</dbReference>
<dbReference type="Pfam" id="PF02518">
    <property type="entry name" value="HATPase_c"/>
    <property type="match status" value="1"/>
</dbReference>
<keyword evidence="6" id="KW-0418">Kinase</keyword>
<reference evidence="14" key="1">
    <citation type="submission" date="2021-03" db="EMBL/GenBank/DDBJ databases">
        <title>Antimicrobial resistance genes in bacteria isolated from Japanese honey, and their potential for conferring macrolide and lincosamide resistance in the American foulbrood pathogen Paenibacillus larvae.</title>
        <authorList>
            <person name="Okamoto M."/>
            <person name="Kumagai M."/>
            <person name="Kanamori H."/>
            <person name="Takamatsu D."/>
        </authorList>
    </citation>
    <scope>NUCLEOTIDE SEQUENCE</scope>
    <source>
        <strain evidence="14">J43TS3</strain>
    </source>
</reference>
<dbReference type="SUPFAM" id="SSF55785">
    <property type="entry name" value="PYP-like sensor domain (PAS domain)"/>
    <property type="match status" value="1"/>
</dbReference>
<evidence type="ECO:0000313" key="14">
    <source>
        <dbReference type="EMBL" id="GIO26253.1"/>
    </source>
</evidence>
<dbReference type="InterPro" id="IPR005467">
    <property type="entry name" value="His_kinase_dom"/>
</dbReference>
<dbReference type="InterPro" id="IPR036890">
    <property type="entry name" value="HATPase_C_sf"/>
</dbReference>
<dbReference type="GO" id="GO:0006355">
    <property type="term" value="P:regulation of DNA-templated transcription"/>
    <property type="evidence" value="ECO:0007669"/>
    <property type="project" value="InterPro"/>
</dbReference>
<dbReference type="SUPFAM" id="SSF55874">
    <property type="entry name" value="ATPase domain of HSP90 chaperone/DNA topoisomerase II/histidine kinase"/>
    <property type="match status" value="1"/>
</dbReference>
<keyword evidence="8" id="KW-0749">Sporulation</keyword>
<dbReference type="CDD" id="cd00082">
    <property type="entry name" value="HisKA"/>
    <property type="match status" value="1"/>
</dbReference>
<dbReference type="GO" id="GO:0000155">
    <property type="term" value="F:phosphorelay sensor kinase activity"/>
    <property type="evidence" value="ECO:0007669"/>
    <property type="project" value="InterPro"/>
</dbReference>
<proteinExistence type="predicted"/>
<comment type="catalytic activity">
    <reaction evidence="1">
        <text>ATP + protein L-histidine = ADP + protein N-phospho-L-histidine.</text>
        <dbReference type="EC" id="2.7.13.3"/>
    </reaction>
</comment>
<evidence type="ECO:0000256" key="4">
    <source>
        <dbReference type="ARBA" id="ARBA00022679"/>
    </source>
</evidence>
<protein>
    <recommendedName>
        <fullName evidence="2">histidine kinase</fullName>
        <ecNumber evidence="2">2.7.13.3</ecNumber>
    </recommendedName>
</protein>
<dbReference type="SMART" id="SM00388">
    <property type="entry name" value="HisKA"/>
    <property type="match status" value="1"/>
</dbReference>
<dbReference type="InterPro" id="IPR003661">
    <property type="entry name" value="HisK_dim/P_dom"/>
</dbReference>
<evidence type="ECO:0000256" key="8">
    <source>
        <dbReference type="ARBA" id="ARBA00022969"/>
    </source>
</evidence>
<dbReference type="PROSITE" id="PS50113">
    <property type="entry name" value="PAC"/>
    <property type="match status" value="1"/>
</dbReference>
<dbReference type="PRINTS" id="PR00344">
    <property type="entry name" value="BCTRLSENSOR"/>
</dbReference>
<keyword evidence="3" id="KW-0597">Phosphoprotein</keyword>
<keyword evidence="10" id="KW-0175">Coiled coil</keyword>
<dbReference type="InterPro" id="IPR035965">
    <property type="entry name" value="PAS-like_dom_sf"/>
</dbReference>